<reference evidence="2" key="1">
    <citation type="journal article" date="2019" name="bioRxiv">
        <title>The Genome of the Zebra Mussel, Dreissena polymorpha: A Resource for Invasive Species Research.</title>
        <authorList>
            <person name="McCartney M.A."/>
            <person name="Auch B."/>
            <person name="Kono T."/>
            <person name="Mallez S."/>
            <person name="Zhang Y."/>
            <person name="Obille A."/>
            <person name="Becker A."/>
            <person name="Abrahante J.E."/>
            <person name="Garbe J."/>
            <person name="Badalamenti J.P."/>
            <person name="Herman A."/>
            <person name="Mangelson H."/>
            <person name="Liachko I."/>
            <person name="Sullivan S."/>
            <person name="Sone E.D."/>
            <person name="Koren S."/>
            <person name="Silverstein K.A.T."/>
            <person name="Beckman K.B."/>
            <person name="Gohl D.M."/>
        </authorList>
    </citation>
    <scope>NUCLEOTIDE SEQUENCE</scope>
    <source>
        <strain evidence="2">Duluth1</strain>
        <tissue evidence="2">Whole animal</tissue>
    </source>
</reference>
<dbReference type="Proteomes" id="UP000828390">
    <property type="component" value="Unassembled WGS sequence"/>
</dbReference>
<feature type="chain" id="PRO_5038581825" description="ShKT domain-containing protein" evidence="1">
    <location>
        <begin position="29"/>
        <end position="132"/>
    </location>
</feature>
<name>A0A9D4LL31_DREPO</name>
<dbReference type="AlphaFoldDB" id="A0A9D4LL31"/>
<evidence type="ECO:0008006" key="4">
    <source>
        <dbReference type="Google" id="ProtNLM"/>
    </source>
</evidence>
<protein>
    <recommendedName>
        <fullName evidence="4">ShKT domain-containing protein</fullName>
    </recommendedName>
</protein>
<sequence>MRYFEADSFVGMATFLLLICFAFTYTLANTTSPAASAIANIEETRAPLALKDYLQDTGKEFLLRMILNPSLIACISHVNAACADIDVTACRQQAAADPNMCQDPVLSTTACPNYCKKCRKCTPNYKCYVHDH</sequence>
<reference evidence="2" key="2">
    <citation type="submission" date="2020-11" db="EMBL/GenBank/DDBJ databases">
        <authorList>
            <person name="McCartney M.A."/>
            <person name="Auch B."/>
            <person name="Kono T."/>
            <person name="Mallez S."/>
            <person name="Becker A."/>
            <person name="Gohl D.M."/>
            <person name="Silverstein K.A.T."/>
            <person name="Koren S."/>
            <person name="Bechman K.B."/>
            <person name="Herman A."/>
            <person name="Abrahante J.E."/>
            <person name="Garbe J."/>
        </authorList>
    </citation>
    <scope>NUCLEOTIDE SEQUENCE</scope>
    <source>
        <strain evidence="2">Duluth1</strain>
        <tissue evidence="2">Whole animal</tissue>
    </source>
</reference>
<comment type="caution">
    <text evidence="2">The sequence shown here is derived from an EMBL/GenBank/DDBJ whole genome shotgun (WGS) entry which is preliminary data.</text>
</comment>
<keyword evidence="1" id="KW-0732">Signal</keyword>
<evidence type="ECO:0000313" key="2">
    <source>
        <dbReference type="EMBL" id="KAH3859437.1"/>
    </source>
</evidence>
<keyword evidence="3" id="KW-1185">Reference proteome</keyword>
<dbReference type="EMBL" id="JAIWYP010000003">
    <property type="protein sequence ID" value="KAH3859437.1"/>
    <property type="molecule type" value="Genomic_DNA"/>
</dbReference>
<evidence type="ECO:0000256" key="1">
    <source>
        <dbReference type="SAM" id="SignalP"/>
    </source>
</evidence>
<feature type="signal peptide" evidence="1">
    <location>
        <begin position="1"/>
        <end position="28"/>
    </location>
</feature>
<accession>A0A9D4LL31</accession>
<evidence type="ECO:0000313" key="3">
    <source>
        <dbReference type="Proteomes" id="UP000828390"/>
    </source>
</evidence>
<organism evidence="2 3">
    <name type="scientific">Dreissena polymorpha</name>
    <name type="common">Zebra mussel</name>
    <name type="synonym">Mytilus polymorpha</name>
    <dbReference type="NCBI Taxonomy" id="45954"/>
    <lineage>
        <taxon>Eukaryota</taxon>
        <taxon>Metazoa</taxon>
        <taxon>Spiralia</taxon>
        <taxon>Lophotrochozoa</taxon>
        <taxon>Mollusca</taxon>
        <taxon>Bivalvia</taxon>
        <taxon>Autobranchia</taxon>
        <taxon>Heteroconchia</taxon>
        <taxon>Euheterodonta</taxon>
        <taxon>Imparidentia</taxon>
        <taxon>Neoheterodontei</taxon>
        <taxon>Myida</taxon>
        <taxon>Dreissenoidea</taxon>
        <taxon>Dreissenidae</taxon>
        <taxon>Dreissena</taxon>
    </lineage>
</organism>
<gene>
    <name evidence="2" type="ORF">DPMN_102251</name>
</gene>
<proteinExistence type="predicted"/>